<dbReference type="SMART" id="SM00490">
    <property type="entry name" value="HELICc"/>
    <property type="match status" value="1"/>
</dbReference>
<accession>A0A7S4I905</accession>
<sequence length="358" mass="40840">MKKRKKPKKRGRPRRGRKKTEPEPTEEPEEVAEEPSKETEPTDAEASETLETPSDEANKPQVTTTPAAVSSRTRSNSVLPPEVAKPLEPVIRAPYASSVSSMNNIFMQLRKIANHPLLVRAFYSQEQIREIATHLATLDEYKKSSVDRIVDEISDFSDFRIHQLCKDKPPLHHFILGREHLESCGKALKLKETLAELRTEGHRVLLFSQMTRVLSILEDLVTLWGYKYVRLDGNTPVTQRQLLIDRFNDEPDTLFIFLLSTRAGGVGINLTSADTVIFYDIAFNPQVDRQAEDRCHRLGQMKPVTIYKMISTDSVDQHMLKMADRKAQLNDVMLEEGSKKKDKTKVWALRSLLSSVFE</sequence>
<evidence type="ECO:0000256" key="2">
    <source>
        <dbReference type="SAM" id="MobiDB-lite"/>
    </source>
</evidence>
<dbReference type="PROSITE" id="PS51194">
    <property type="entry name" value="HELICASE_CTER"/>
    <property type="match status" value="1"/>
</dbReference>
<dbReference type="Gene3D" id="3.40.50.300">
    <property type="entry name" value="P-loop containing nucleotide triphosphate hydrolases"/>
    <property type="match status" value="1"/>
</dbReference>
<evidence type="ECO:0000313" key="4">
    <source>
        <dbReference type="EMBL" id="CAE2221827.1"/>
    </source>
</evidence>
<dbReference type="CDD" id="cd18793">
    <property type="entry name" value="SF2_C_SNF"/>
    <property type="match status" value="1"/>
</dbReference>
<proteinExistence type="predicted"/>
<dbReference type="GO" id="GO:0016787">
    <property type="term" value="F:hydrolase activity"/>
    <property type="evidence" value="ECO:0007669"/>
    <property type="project" value="UniProtKB-KW"/>
</dbReference>
<evidence type="ECO:0000259" key="3">
    <source>
        <dbReference type="PROSITE" id="PS51194"/>
    </source>
</evidence>
<dbReference type="SUPFAM" id="SSF52540">
    <property type="entry name" value="P-loop containing nucleoside triphosphate hydrolases"/>
    <property type="match status" value="1"/>
</dbReference>
<reference evidence="4" key="1">
    <citation type="submission" date="2021-01" db="EMBL/GenBank/DDBJ databases">
        <authorList>
            <person name="Corre E."/>
            <person name="Pelletier E."/>
            <person name="Niang G."/>
            <person name="Scheremetjew M."/>
            <person name="Finn R."/>
            <person name="Kale V."/>
            <person name="Holt S."/>
            <person name="Cochrane G."/>
            <person name="Meng A."/>
            <person name="Brown T."/>
            <person name="Cohen L."/>
        </authorList>
    </citation>
    <scope>NUCLEOTIDE SEQUENCE</scope>
    <source>
        <strain evidence="4">DIVA3 518/3/11/1/6</strain>
    </source>
</reference>
<name>A0A7S4I905_9EUKA</name>
<dbReference type="InterPro" id="IPR049730">
    <property type="entry name" value="SNF2/RAD54-like_C"/>
</dbReference>
<organism evidence="4">
    <name type="scientific">Vannella robusta</name>
    <dbReference type="NCBI Taxonomy" id="1487602"/>
    <lineage>
        <taxon>Eukaryota</taxon>
        <taxon>Amoebozoa</taxon>
        <taxon>Discosea</taxon>
        <taxon>Flabellinia</taxon>
        <taxon>Vannellidae</taxon>
        <taxon>Vannella</taxon>
    </lineage>
</organism>
<dbReference type="AlphaFoldDB" id="A0A7S4I905"/>
<dbReference type="EMBL" id="HBKP01013285">
    <property type="protein sequence ID" value="CAE2221827.1"/>
    <property type="molecule type" value="Transcribed_RNA"/>
</dbReference>
<dbReference type="InterPro" id="IPR001650">
    <property type="entry name" value="Helicase_C-like"/>
</dbReference>
<keyword evidence="1" id="KW-0378">Hydrolase</keyword>
<gene>
    <name evidence="4" type="ORF">VSP0166_LOCUS9427</name>
</gene>
<feature type="compositionally biased region" description="Acidic residues" evidence="2">
    <location>
        <begin position="23"/>
        <end position="33"/>
    </location>
</feature>
<feature type="domain" description="Helicase C-terminal" evidence="3">
    <location>
        <begin position="189"/>
        <end position="353"/>
    </location>
</feature>
<evidence type="ECO:0000256" key="1">
    <source>
        <dbReference type="ARBA" id="ARBA00022801"/>
    </source>
</evidence>
<feature type="region of interest" description="Disordered" evidence="2">
    <location>
        <begin position="1"/>
        <end position="81"/>
    </location>
</feature>
<feature type="compositionally biased region" description="Basic residues" evidence="2">
    <location>
        <begin position="1"/>
        <end position="18"/>
    </location>
</feature>
<dbReference type="Pfam" id="PF00271">
    <property type="entry name" value="Helicase_C"/>
    <property type="match status" value="1"/>
</dbReference>
<dbReference type="InterPro" id="IPR027417">
    <property type="entry name" value="P-loop_NTPase"/>
</dbReference>
<feature type="compositionally biased region" description="Polar residues" evidence="2">
    <location>
        <begin position="60"/>
        <end position="78"/>
    </location>
</feature>
<dbReference type="PANTHER" id="PTHR10799">
    <property type="entry name" value="SNF2/RAD54 HELICASE FAMILY"/>
    <property type="match status" value="1"/>
</dbReference>
<protein>
    <recommendedName>
        <fullName evidence="3">Helicase C-terminal domain-containing protein</fullName>
    </recommendedName>
</protein>